<keyword evidence="4" id="KW-0547">Nucleotide-binding</keyword>
<sequence>MLLELGIRDFAIIDEIRLRLEPGFNALTGETGAGKSILIDALGAVLGDRVGSDVVRTGAKSARVEAVFDLEDVRSRPGFVELSDELGIDPDEEVLILAREIQAGGRSLARINGATTTAGALGRIGTFLVDVHGQSDHLSLLRPDAQLDMLDRYAGLTADRQALAGRVRELMVTRRQIAAVERSARDREQRLDLLRFQVEEITSAALTPGEDLELEGERARLANAERLTGDAVAVHAALAGVDDGFDAPGGALPALREASGTLDRIAAVDVSLAALAERLREALFLVEDLAVEIRDYGEMVEHDPARLEAVEDRLDLIRTLKRKYGTTIEQIIAHGEEASAELEELTGGAGTIEALRGREAALATEVGDRASALSRERGEAGIRLASAVEGTIADLRMGSARFVVGMTTADDPDGVPFRGADGPPRCVSVTEAGADRIEFLIAPNRGEALKPLARVASGGETARLMLAMKSILSEVDATPTLVFDEVDVGVGGRSGQVVGEKLFDLSAGHQVLVITHLPQIAAFADSHFRIAKAERDGRVISRVEVIEEGDRIEELAAMLDGLPVSEASRESAREMVRRAANRRGAASAV</sequence>
<dbReference type="PANTHER" id="PTHR11059">
    <property type="entry name" value="DNA REPAIR PROTEIN RECN"/>
    <property type="match status" value="1"/>
</dbReference>
<evidence type="ECO:0000256" key="9">
    <source>
        <dbReference type="PIRNR" id="PIRNR003128"/>
    </source>
</evidence>
<accession>A0A6J4UIR2</accession>
<dbReference type="NCBIfam" id="TIGR00634">
    <property type="entry name" value="recN"/>
    <property type="match status" value="1"/>
</dbReference>
<dbReference type="PIRSF" id="PIRSF003128">
    <property type="entry name" value="RecN"/>
    <property type="match status" value="1"/>
</dbReference>
<evidence type="ECO:0000256" key="3">
    <source>
        <dbReference type="ARBA" id="ARBA00021315"/>
    </source>
</evidence>
<evidence type="ECO:0000313" key="11">
    <source>
        <dbReference type="EMBL" id="CAA9549956.1"/>
    </source>
</evidence>
<evidence type="ECO:0000259" key="10">
    <source>
        <dbReference type="Pfam" id="PF02463"/>
    </source>
</evidence>
<proteinExistence type="inferred from homology"/>
<dbReference type="EMBL" id="CADCWH010000130">
    <property type="protein sequence ID" value="CAA9549956.1"/>
    <property type="molecule type" value="Genomic_DNA"/>
</dbReference>
<name>A0A6J4UIR2_9BACT</name>
<dbReference type="GO" id="GO:0005524">
    <property type="term" value="F:ATP binding"/>
    <property type="evidence" value="ECO:0007669"/>
    <property type="project" value="UniProtKB-KW"/>
</dbReference>
<dbReference type="AlphaFoldDB" id="A0A6J4UIR2"/>
<protein>
    <recommendedName>
        <fullName evidence="3 9">DNA repair protein RecN</fullName>
    </recommendedName>
    <alternativeName>
        <fullName evidence="8 9">Recombination protein N</fullName>
    </alternativeName>
</protein>
<dbReference type="FunFam" id="3.40.50.300:FF:000319">
    <property type="entry name" value="DNA repair protein RecN"/>
    <property type="match status" value="1"/>
</dbReference>
<evidence type="ECO:0000256" key="7">
    <source>
        <dbReference type="ARBA" id="ARBA00023204"/>
    </source>
</evidence>
<gene>
    <name evidence="11" type="ORF">AVDCRST_MAG70-838</name>
</gene>
<dbReference type="InterPro" id="IPR027417">
    <property type="entry name" value="P-loop_NTPase"/>
</dbReference>
<dbReference type="Gene3D" id="3.40.50.300">
    <property type="entry name" value="P-loop containing nucleotide triphosphate hydrolases"/>
    <property type="match status" value="2"/>
</dbReference>
<reference evidence="11" key="1">
    <citation type="submission" date="2020-02" db="EMBL/GenBank/DDBJ databases">
        <authorList>
            <person name="Meier V. D."/>
        </authorList>
    </citation>
    <scope>NUCLEOTIDE SEQUENCE</scope>
    <source>
        <strain evidence="11">AVDCRST_MAG70</strain>
    </source>
</reference>
<dbReference type="GO" id="GO:0006310">
    <property type="term" value="P:DNA recombination"/>
    <property type="evidence" value="ECO:0007669"/>
    <property type="project" value="InterPro"/>
</dbReference>
<evidence type="ECO:0000256" key="1">
    <source>
        <dbReference type="ARBA" id="ARBA00003618"/>
    </source>
</evidence>
<evidence type="ECO:0000256" key="4">
    <source>
        <dbReference type="ARBA" id="ARBA00022741"/>
    </source>
</evidence>
<dbReference type="FunFam" id="3.40.50.300:FF:000356">
    <property type="entry name" value="DNA repair protein RecN"/>
    <property type="match status" value="1"/>
</dbReference>
<evidence type="ECO:0000256" key="8">
    <source>
        <dbReference type="ARBA" id="ARBA00033408"/>
    </source>
</evidence>
<feature type="domain" description="RecF/RecN/SMC N-terminal" evidence="10">
    <location>
        <begin position="4"/>
        <end position="534"/>
    </location>
</feature>
<dbReference type="GO" id="GO:0006281">
    <property type="term" value="P:DNA repair"/>
    <property type="evidence" value="ECO:0007669"/>
    <property type="project" value="UniProtKB-KW"/>
</dbReference>
<organism evidence="11">
    <name type="scientific">uncultured Thermomicrobiales bacterium</name>
    <dbReference type="NCBI Taxonomy" id="1645740"/>
    <lineage>
        <taxon>Bacteria</taxon>
        <taxon>Pseudomonadati</taxon>
        <taxon>Thermomicrobiota</taxon>
        <taxon>Thermomicrobia</taxon>
        <taxon>Thermomicrobiales</taxon>
        <taxon>environmental samples</taxon>
    </lineage>
</organism>
<dbReference type="InterPro" id="IPR003395">
    <property type="entry name" value="RecF/RecN/SMC_N"/>
</dbReference>
<evidence type="ECO:0000256" key="5">
    <source>
        <dbReference type="ARBA" id="ARBA00022763"/>
    </source>
</evidence>
<dbReference type="CDD" id="cd03241">
    <property type="entry name" value="ABC_RecN"/>
    <property type="match status" value="2"/>
</dbReference>
<dbReference type="PANTHER" id="PTHR11059:SF0">
    <property type="entry name" value="DNA REPAIR PROTEIN RECN"/>
    <property type="match status" value="1"/>
</dbReference>
<dbReference type="GO" id="GO:0043590">
    <property type="term" value="C:bacterial nucleoid"/>
    <property type="evidence" value="ECO:0007669"/>
    <property type="project" value="TreeGrafter"/>
</dbReference>
<keyword evidence="6" id="KW-0067">ATP-binding</keyword>
<dbReference type="SUPFAM" id="SSF52540">
    <property type="entry name" value="P-loop containing nucleoside triphosphate hydrolases"/>
    <property type="match status" value="2"/>
</dbReference>
<comment type="similarity">
    <text evidence="2 9">Belongs to the RecN family.</text>
</comment>
<dbReference type="Pfam" id="PF02463">
    <property type="entry name" value="SMC_N"/>
    <property type="match status" value="1"/>
</dbReference>
<dbReference type="GO" id="GO:0009432">
    <property type="term" value="P:SOS response"/>
    <property type="evidence" value="ECO:0007669"/>
    <property type="project" value="TreeGrafter"/>
</dbReference>
<evidence type="ECO:0000256" key="6">
    <source>
        <dbReference type="ARBA" id="ARBA00022840"/>
    </source>
</evidence>
<keyword evidence="5 9" id="KW-0227">DNA damage</keyword>
<dbReference type="InterPro" id="IPR004604">
    <property type="entry name" value="DNA_recomb/repair_RecN"/>
</dbReference>
<comment type="function">
    <text evidence="1 9">May be involved in recombinational repair of damaged DNA.</text>
</comment>
<keyword evidence="7 9" id="KW-0234">DNA repair</keyword>
<evidence type="ECO:0000256" key="2">
    <source>
        <dbReference type="ARBA" id="ARBA00009441"/>
    </source>
</evidence>